<dbReference type="SUPFAM" id="SSF56801">
    <property type="entry name" value="Acetyl-CoA synthetase-like"/>
    <property type="match status" value="1"/>
</dbReference>
<dbReference type="Gene3D" id="3.40.50.12780">
    <property type="entry name" value="N-terminal domain of ligase-like"/>
    <property type="match status" value="1"/>
</dbReference>
<keyword evidence="4" id="KW-0067">ATP-binding</keyword>
<dbReference type="Proteomes" id="UP001501218">
    <property type="component" value="Unassembled WGS sequence"/>
</dbReference>
<dbReference type="Pfam" id="PF00501">
    <property type="entry name" value="AMP-binding"/>
    <property type="match status" value="1"/>
</dbReference>
<dbReference type="InterPro" id="IPR045851">
    <property type="entry name" value="AMP-bd_C_sf"/>
</dbReference>
<evidence type="ECO:0000256" key="2">
    <source>
        <dbReference type="ARBA" id="ARBA00022598"/>
    </source>
</evidence>
<dbReference type="Pfam" id="PF13193">
    <property type="entry name" value="AMP-binding_C"/>
    <property type="match status" value="1"/>
</dbReference>
<evidence type="ECO:0000259" key="5">
    <source>
        <dbReference type="Pfam" id="PF00501"/>
    </source>
</evidence>
<evidence type="ECO:0000256" key="4">
    <source>
        <dbReference type="ARBA" id="ARBA00022840"/>
    </source>
</evidence>
<dbReference type="PANTHER" id="PTHR43107:SF15">
    <property type="entry name" value="FATTY ACID TRANSPORT PROTEIN 3, ISOFORM A"/>
    <property type="match status" value="1"/>
</dbReference>
<dbReference type="InterPro" id="IPR000873">
    <property type="entry name" value="AMP-dep_synth/lig_dom"/>
</dbReference>
<evidence type="ECO:0000313" key="7">
    <source>
        <dbReference type="EMBL" id="GAA2358644.1"/>
    </source>
</evidence>
<dbReference type="GO" id="GO:0016874">
    <property type="term" value="F:ligase activity"/>
    <property type="evidence" value="ECO:0007669"/>
    <property type="project" value="UniProtKB-KW"/>
</dbReference>
<dbReference type="EMBL" id="BAAARA010000019">
    <property type="protein sequence ID" value="GAA2358644.1"/>
    <property type="molecule type" value="Genomic_DNA"/>
</dbReference>
<dbReference type="RefSeq" id="WP_344135462.1">
    <property type="nucleotide sequence ID" value="NZ_BAAARA010000019.1"/>
</dbReference>
<evidence type="ECO:0000256" key="1">
    <source>
        <dbReference type="ARBA" id="ARBA00006432"/>
    </source>
</evidence>
<keyword evidence="3" id="KW-0547">Nucleotide-binding</keyword>
<dbReference type="InterPro" id="IPR025110">
    <property type="entry name" value="AMP-bd_C"/>
</dbReference>
<gene>
    <name evidence="7" type="ORF">GCM10009854_41380</name>
</gene>
<dbReference type="Gene3D" id="3.30.300.30">
    <property type="match status" value="1"/>
</dbReference>
<keyword evidence="8" id="KW-1185">Reference proteome</keyword>
<evidence type="ECO:0000256" key="3">
    <source>
        <dbReference type="ARBA" id="ARBA00022741"/>
    </source>
</evidence>
<accession>A0ABN3GQS2</accession>
<sequence>MQTVTDLLLARADDERPGLRFEGCEWSWAQVVRASTEHAALLRDLRSPGRPFHVGLLLDNVPEFAFLLGGASLCGAVVVGLNTSRSPAGLARDVALSDCQAVITESAHADLLRHTEIATDRVLSIDDPSWPDLSTRGGDLDVAPAKPDDLLMLIFTSGTSGEPKAVRCTHAKIAGPGIMLARRFGLSAEDTAYLSMPLFHSNAIMAGWSVGLAAGAAVALRRRFSASAFIDDIRRFGATYANYVGKPLSYVMATPPRADDRDNPLRVVYGNEGSGPDVSGFGERFDCTVVDGFGSTEGGVAISSDPHRPPGSLGLLPDGVSILDPETAEPRPVARFDADGRPVNADEATGELVNTAGAGQFAGYYGDPEATEQRMRGGMYWSGDLAYRDANGYCYFAGRSSDWLRVDGENLGTGPIERVLNRHPDVVEAAVYAIPDPAVGDQIMAAIVPRDGAPDPRAFEEFLDSQPDLARKQYPRFVRIARSLPRTPTHKVRKRDLAAEALNCEDTIWTRAGGDSGYRLAAEAGGSAAAR</sequence>
<dbReference type="PANTHER" id="PTHR43107">
    <property type="entry name" value="LONG-CHAIN FATTY ACID TRANSPORT PROTEIN"/>
    <property type="match status" value="1"/>
</dbReference>
<dbReference type="InterPro" id="IPR020845">
    <property type="entry name" value="AMP-binding_CS"/>
</dbReference>
<name>A0ABN3GQS2_9PSEU</name>
<protein>
    <submittedName>
        <fullName evidence="7">Long-chain-fatty-acid--CoA ligase</fullName>
    </submittedName>
</protein>
<reference evidence="7 8" key="1">
    <citation type="journal article" date="2019" name="Int. J. Syst. Evol. Microbiol.">
        <title>The Global Catalogue of Microorganisms (GCM) 10K type strain sequencing project: providing services to taxonomists for standard genome sequencing and annotation.</title>
        <authorList>
            <consortium name="The Broad Institute Genomics Platform"/>
            <consortium name="The Broad Institute Genome Sequencing Center for Infectious Disease"/>
            <person name="Wu L."/>
            <person name="Ma J."/>
        </authorList>
    </citation>
    <scope>NUCLEOTIDE SEQUENCE [LARGE SCALE GENOMIC DNA]</scope>
    <source>
        <strain evidence="7 8">JCM 16221</strain>
    </source>
</reference>
<dbReference type="PROSITE" id="PS00455">
    <property type="entry name" value="AMP_BINDING"/>
    <property type="match status" value="1"/>
</dbReference>
<evidence type="ECO:0000313" key="8">
    <source>
        <dbReference type="Proteomes" id="UP001501218"/>
    </source>
</evidence>
<dbReference type="InterPro" id="IPR042099">
    <property type="entry name" value="ANL_N_sf"/>
</dbReference>
<proteinExistence type="inferred from homology"/>
<comment type="caution">
    <text evidence="7">The sequence shown here is derived from an EMBL/GenBank/DDBJ whole genome shotgun (WGS) entry which is preliminary data.</text>
</comment>
<evidence type="ECO:0000259" key="6">
    <source>
        <dbReference type="Pfam" id="PF13193"/>
    </source>
</evidence>
<feature type="domain" description="AMP-dependent synthetase/ligase" evidence="5">
    <location>
        <begin position="15"/>
        <end position="365"/>
    </location>
</feature>
<feature type="domain" description="AMP-binding enzyme C-terminal" evidence="6">
    <location>
        <begin position="416"/>
        <end position="491"/>
    </location>
</feature>
<organism evidence="7 8">
    <name type="scientific">Saccharopolyspora halophila</name>
    <dbReference type="NCBI Taxonomy" id="405551"/>
    <lineage>
        <taxon>Bacteria</taxon>
        <taxon>Bacillati</taxon>
        <taxon>Actinomycetota</taxon>
        <taxon>Actinomycetes</taxon>
        <taxon>Pseudonocardiales</taxon>
        <taxon>Pseudonocardiaceae</taxon>
        <taxon>Saccharopolyspora</taxon>
    </lineage>
</organism>
<comment type="similarity">
    <text evidence="1">Belongs to the ATP-dependent AMP-binding enzyme family.</text>
</comment>
<keyword evidence="2 7" id="KW-0436">Ligase</keyword>